<dbReference type="Gene3D" id="3.30.565.10">
    <property type="entry name" value="Histidine kinase-like ATPase, C-terminal domain"/>
    <property type="match status" value="1"/>
</dbReference>
<evidence type="ECO:0000256" key="6">
    <source>
        <dbReference type="ARBA" id="ARBA00022777"/>
    </source>
</evidence>
<keyword evidence="9" id="KW-0812">Transmembrane</keyword>
<keyword evidence="8" id="KW-0902">Two-component regulatory system</keyword>
<keyword evidence="6" id="KW-0418">Kinase</keyword>
<name>A0A164PDN8_9NOCA</name>
<keyword evidence="7" id="KW-0067">ATP-binding</keyword>
<dbReference type="PANTHER" id="PTHR24421:SF10">
    <property type="entry name" value="NITRATE_NITRITE SENSOR PROTEIN NARQ"/>
    <property type="match status" value="1"/>
</dbReference>
<protein>
    <recommendedName>
        <fullName evidence="2">histidine kinase</fullName>
        <ecNumber evidence="2">2.7.13.3</ecNumber>
    </recommendedName>
</protein>
<evidence type="ECO:0000313" key="12">
    <source>
        <dbReference type="EMBL" id="KZM75431.1"/>
    </source>
</evidence>
<keyword evidence="4" id="KW-0808">Transferase</keyword>
<organism evidence="12 13">
    <name type="scientific">Nocardia terpenica</name>
    <dbReference type="NCBI Taxonomy" id="455432"/>
    <lineage>
        <taxon>Bacteria</taxon>
        <taxon>Bacillati</taxon>
        <taxon>Actinomycetota</taxon>
        <taxon>Actinomycetes</taxon>
        <taxon>Mycobacteriales</taxon>
        <taxon>Nocardiaceae</taxon>
        <taxon>Nocardia</taxon>
    </lineage>
</organism>
<feature type="transmembrane region" description="Helical" evidence="9">
    <location>
        <begin position="76"/>
        <end position="104"/>
    </location>
</feature>
<dbReference type="GO" id="GO:0046983">
    <property type="term" value="F:protein dimerization activity"/>
    <property type="evidence" value="ECO:0007669"/>
    <property type="project" value="InterPro"/>
</dbReference>
<keyword evidence="13" id="KW-1185">Reference proteome</keyword>
<dbReference type="InterPro" id="IPR036890">
    <property type="entry name" value="HATPase_C_sf"/>
</dbReference>
<dbReference type="Pfam" id="PF07730">
    <property type="entry name" value="HisKA_3"/>
    <property type="match status" value="1"/>
</dbReference>
<dbReference type="EC" id="2.7.13.3" evidence="2"/>
<dbReference type="Pfam" id="PF02518">
    <property type="entry name" value="HATPase_c"/>
    <property type="match status" value="1"/>
</dbReference>
<feature type="transmembrane region" description="Helical" evidence="9">
    <location>
        <begin position="142"/>
        <end position="158"/>
    </location>
</feature>
<evidence type="ECO:0000259" key="10">
    <source>
        <dbReference type="Pfam" id="PF02518"/>
    </source>
</evidence>
<keyword evidence="9" id="KW-0472">Membrane</keyword>
<dbReference type="RefSeq" id="WP_197696406.1">
    <property type="nucleotide sequence ID" value="NZ_JABMCZ010000001.1"/>
</dbReference>
<accession>A0A164PDN8</accession>
<feature type="transmembrane region" description="Helical" evidence="9">
    <location>
        <begin position="45"/>
        <end position="64"/>
    </location>
</feature>
<keyword evidence="5" id="KW-0547">Nucleotide-binding</keyword>
<dbReference type="CDD" id="cd16917">
    <property type="entry name" value="HATPase_UhpB-NarQ-NarX-like"/>
    <property type="match status" value="1"/>
</dbReference>
<keyword evidence="3" id="KW-0597">Phosphoprotein</keyword>
<evidence type="ECO:0000256" key="2">
    <source>
        <dbReference type="ARBA" id="ARBA00012438"/>
    </source>
</evidence>
<feature type="domain" description="Histidine kinase/HSP90-like ATPase" evidence="10">
    <location>
        <begin position="299"/>
        <end position="385"/>
    </location>
</feature>
<evidence type="ECO:0000256" key="5">
    <source>
        <dbReference type="ARBA" id="ARBA00022741"/>
    </source>
</evidence>
<comment type="catalytic activity">
    <reaction evidence="1">
        <text>ATP + protein L-histidine = ADP + protein N-phospho-L-histidine.</text>
        <dbReference type="EC" id="2.7.13.3"/>
    </reaction>
</comment>
<dbReference type="Proteomes" id="UP000076512">
    <property type="component" value="Unassembled WGS sequence"/>
</dbReference>
<evidence type="ECO:0000256" key="4">
    <source>
        <dbReference type="ARBA" id="ARBA00022679"/>
    </source>
</evidence>
<evidence type="ECO:0000256" key="3">
    <source>
        <dbReference type="ARBA" id="ARBA00022553"/>
    </source>
</evidence>
<feature type="domain" description="Signal transduction histidine kinase subgroup 3 dimerisation and phosphoacceptor" evidence="11">
    <location>
        <begin position="191"/>
        <end position="258"/>
    </location>
</feature>
<dbReference type="GO" id="GO:0005524">
    <property type="term" value="F:ATP binding"/>
    <property type="evidence" value="ECO:0007669"/>
    <property type="project" value="UniProtKB-KW"/>
</dbReference>
<evidence type="ECO:0000313" key="13">
    <source>
        <dbReference type="Proteomes" id="UP000076512"/>
    </source>
</evidence>
<dbReference type="GO" id="GO:0000155">
    <property type="term" value="F:phosphorelay sensor kinase activity"/>
    <property type="evidence" value="ECO:0007669"/>
    <property type="project" value="InterPro"/>
</dbReference>
<comment type="caution">
    <text evidence="12">The sequence shown here is derived from an EMBL/GenBank/DDBJ whole genome shotgun (WGS) entry which is preliminary data.</text>
</comment>
<feature type="transmembrane region" description="Helical" evidence="9">
    <location>
        <begin position="116"/>
        <end position="135"/>
    </location>
</feature>
<keyword evidence="9" id="KW-1133">Transmembrane helix</keyword>
<dbReference type="InterPro" id="IPR003594">
    <property type="entry name" value="HATPase_dom"/>
</dbReference>
<proteinExistence type="predicted"/>
<dbReference type="EMBL" id="LWGR01000003">
    <property type="protein sequence ID" value="KZM75431.1"/>
    <property type="molecule type" value="Genomic_DNA"/>
</dbReference>
<sequence length="386" mass="41371">MRQQLLRTWQRMISGDPESSPLWRALGTVLLTVNLLVNHGRVVPGWEWAVLATAFGGWLIHALCQRWRPSWGAAGLIMCAVLGAATVGPAADGAAIVMACAAASMLSQQTALPTRVIVPIGLGCAMILTIGCLWAGRTRGELLTYLAILVALMLGGLYRRQYLVRVNQTELLLEQTRRAQHEHARAAALDERARIAREMHDVLAHSLGALTIQLEVAEGLLGDKGDVDGALARLRRSRRLAADGLAEARGAVAALREDVPPLHEAVAELVERCRRDHHLVIDWHRAGTPRPLGSAATVSLLRTAREALTNAAKHAPGAAVTVTLDYRPDRVRLSVSNPPTDRAPEPVPGGGYGLTGMRERIALAGGTLSAGPHEGDGWLVTAEVPE</sequence>
<dbReference type="InterPro" id="IPR011712">
    <property type="entry name" value="Sig_transdc_His_kin_sub3_dim/P"/>
</dbReference>
<feature type="transmembrane region" description="Helical" evidence="9">
    <location>
        <begin position="21"/>
        <end position="39"/>
    </location>
</feature>
<dbReference type="STRING" id="455432.AWN90_18795"/>
<dbReference type="SUPFAM" id="SSF55874">
    <property type="entry name" value="ATPase domain of HSP90 chaperone/DNA topoisomerase II/histidine kinase"/>
    <property type="match status" value="1"/>
</dbReference>
<dbReference type="PANTHER" id="PTHR24421">
    <property type="entry name" value="NITRATE/NITRITE SENSOR PROTEIN NARX-RELATED"/>
    <property type="match status" value="1"/>
</dbReference>
<dbReference type="AlphaFoldDB" id="A0A164PDN8"/>
<reference evidence="12 13" key="1">
    <citation type="submission" date="2016-04" db="EMBL/GenBank/DDBJ databases">
        <authorList>
            <person name="Evans L.H."/>
            <person name="Alamgir A."/>
            <person name="Owens N."/>
            <person name="Weber N.D."/>
            <person name="Virtaneva K."/>
            <person name="Barbian K."/>
            <person name="Babar A."/>
            <person name="Rosenke K."/>
        </authorList>
    </citation>
    <scope>NUCLEOTIDE SEQUENCE [LARGE SCALE GENOMIC DNA]</scope>
    <source>
        <strain evidence="12 13">IFM 0406</strain>
    </source>
</reference>
<evidence type="ECO:0000256" key="1">
    <source>
        <dbReference type="ARBA" id="ARBA00000085"/>
    </source>
</evidence>
<evidence type="ECO:0000256" key="9">
    <source>
        <dbReference type="SAM" id="Phobius"/>
    </source>
</evidence>
<dbReference type="InterPro" id="IPR050482">
    <property type="entry name" value="Sensor_HK_TwoCompSys"/>
</dbReference>
<dbReference type="GO" id="GO:0016020">
    <property type="term" value="C:membrane"/>
    <property type="evidence" value="ECO:0007669"/>
    <property type="project" value="InterPro"/>
</dbReference>
<evidence type="ECO:0000259" key="11">
    <source>
        <dbReference type="Pfam" id="PF07730"/>
    </source>
</evidence>
<evidence type="ECO:0000256" key="7">
    <source>
        <dbReference type="ARBA" id="ARBA00022840"/>
    </source>
</evidence>
<gene>
    <name evidence="12" type="ORF">AWN90_18795</name>
</gene>
<evidence type="ECO:0000256" key="8">
    <source>
        <dbReference type="ARBA" id="ARBA00023012"/>
    </source>
</evidence>
<dbReference type="Gene3D" id="1.20.5.1930">
    <property type="match status" value="1"/>
</dbReference>